<accession>A0A8K0D2I7</accession>
<evidence type="ECO:0000313" key="2">
    <source>
        <dbReference type="Proteomes" id="UP000801492"/>
    </source>
</evidence>
<name>A0A8K0D2I7_IGNLU</name>
<reference evidence="1" key="1">
    <citation type="submission" date="2019-08" db="EMBL/GenBank/DDBJ databases">
        <title>The genome of the North American firefly Photinus pyralis.</title>
        <authorList>
            <consortium name="Photinus pyralis genome working group"/>
            <person name="Fallon T.R."/>
            <person name="Sander Lower S.E."/>
            <person name="Weng J.-K."/>
        </authorList>
    </citation>
    <scope>NUCLEOTIDE SEQUENCE</scope>
    <source>
        <strain evidence="1">TRF0915ILg1</strain>
        <tissue evidence="1">Whole body</tissue>
    </source>
</reference>
<proteinExistence type="predicted"/>
<comment type="caution">
    <text evidence="1">The sequence shown here is derived from an EMBL/GenBank/DDBJ whole genome shotgun (WGS) entry which is preliminary data.</text>
</comment>
<dbReference type="AlphaFoldDB" id="A0A8K0D2I7"/>
<gene>
    <name evidence="1" type="ORF">ILUMI_09381</name>
</gene>
<keyword evidence="2" id="KW-1185">Reference proteome</keyword>
<sequence length="119" mass="13526">MYNWISQNQMAIADGVSSEGLSVIVGVHSYVEPLWDIHVKDVQSALNTAYSKSINCTSTEVLMGYKAKPMTETKLLTVVQNDLDRFDLKQLRVNVKERITADQAKQKEYYDRPGREANE</sequence>
<dbReference type="Proteomes" id="UP000801492">
    <property type="component" value="Unassembled WGS sequence"/>
</dbReference>
<dbReference type="EMBL" id="VTPC01004743">
    <property type="protein sequence ID" value="KAF2896794.1"/>
    <property type="molecule type" value="Genomic_DNA"/>
</dbReference>
<protein>
    <submittedName>
        <fullName evidence="1">Uncharacterized protein</fullName>
    </submittedName>
</protein>
<dbReference type="OrthoDB" id="8052569at2759"/>
<organism evidence="1 2">
    <name type="scientific">Ignelater luminosus</name>
    <name type="common">Cucubano</name>
    <name type="synonym">Pyrophorus luminosus</name>
    <dbReference type="NCBI Taxonomy" id="2038154"/>
    <lineage>
        <taxon>Eukaryota</taxon>
        <taxon>Metazoa</taxon>
        <taxon>Ecdysozoa</taxon>
        <taxon>Arthropoda</taxon>
        <taxon>Hexapoda</taxon>
        <taxon>Insecta</taxon>
        <taxon>Pterygota</taxon>
        <taxon>Neoptera</taxon>
        <taxon>Endopterygota</taxon>
        <taxon>Coleoptera</taxon>
        <taxon>Polyphaga</taxon>
        <taxon>Elateriformia</taxon>
        <taxon>Elateroidea</taxon>
        <taxon>Elateridae</taxon>
        <taxon>Agrypninae</taxon>
        <taxon>Pyrophorini</taxon>
        <taxon>Ignelater</taxon>
    </lineage>
</organism>
<evidence type="ECO:0000313" key="1">
    <source>
        <dbReference type="EMBL" id="KAF2896794.1"/>
    </source>
</evidence>